<dbReference type="Pfam" id="PF02738">
    <property type="entry name" value="MoCoBD_1"/>
    <property type="match status" value="1"/>
</dbReference>
<comment type="caution">
    <text evidence="4">The sequence shown here is derived from an EMBL/GenBank/DDBJ whole genome shotgun (WGS) entry which is preliminary data.</text>
</comment>
<keyword evidence="5" id="KW-1185">Reference proteome</keyword>
<feature type="domain" description="Aldehyde oxidase/xanthine dehydrogenase second molybdopterin binding" evidence="3">
    <location>
        <begin position="159"/>
        <end position="409"/>
    </location>
</feature>
<feature type="non-terminal residue" evidence="4">
    <location>
        <position position="1"/>
    </location>
</feature>
<dbReference type="InterPro" id="IPR046867">
    <property type="entry name" value="AldOxase/xan_DH_MoCoBD2"/>
</dbReference>
<feature type="non-terminal residue" evidence="4">
    <location>
        <position position="452"/>
    </location>
</feature>
<organism evidence="4 5">
    <name type="scientific">Oryctes borbonicus</name>
    <dbReference type="NCBI Taxonomy" id="1629725"/>
    <lineage>
        <taxon>Eukaryota</taxon>
        <taxon>Metazoa</taxon>
        <taxon>Ecdysozoa</taxon>
        <taxon>Arthropoda</taxon>
        <taxon>Hexapoda</taxon>
        <taxon>Insecta</taxon>
        <taxon>Pterygota</taxon>
        <taxon>Neoptera</taxon>
        <taxon>Endopterygota</taxon>
        <taxon>Coleoptera</taxon>
        <taxon>Polyphaga</taxon>
        <taxon>Scarabaeiformia</taxon>
        <taxon>Scarabaeidae</taxon>
        <taxon>Dynastinae</taxon>
        <taxon>Oryctes</taxon>
    </lineage>
</organism>
<feature type="domain" description="Aldehyde oxidase/xanthine dehydrogenase first molybdopterin binding" evidence="2">
    <location>
        <begin position="2"/>
        <end position="143"/>
    </location>
</feature>
<reference evidence="4 5" key="1">
    <citation type="submission" date="2015-09" db="EMBL/GenBank/DDBJ databases">
        <title>Draft genome of the scarab beetle Oryctes borbonicus.</title>
        <authorList>
            <person name="Meyer J.M."/>
            <person name="Markov G.V."/>
            <person name="Baskaran P."/>
            <person name="Herrmann M."/>
            <person name="Sommer R.J."/>
            <person name="Roedelsperger C."/>
        </authorList>
    </citation>
    <scope>NUCLEOTIDE SEQUENCE [LARGE SCALE GENOMIC DNA]</scope>
    <source>
        <strain evidence="4">OB123</strain>
        <tissue evidence="4">Whole animal</tissue>
    </source>
</reference>
<dbReference type="FunFam" id="3.30.365.10:FF:000008">
    <property type="entry name" value="Aldehyde oxidase1"/>
    <property type="match status" value="1"/>
</dbReference>
<proteinExistence type="predicted"/>
<dbReference type="GO" id="GO:0005506">
    <property type="term" value="F:iron ion binding"/>
    <property type="evidence" value="ECO:0007669"/>
    <property type="project" value="InterPro"/>
</dbReference>
<dbReference type="PANTHER" id="PTHR11908:SF132">
    <property type="entry name" value="ALDEHYDE OXIDASE 1-RELATED"/>
    <property type="match status" value="1"/>
</dbReference>
<protein>
    <submittedName>
        <fullName evidence="4">Uncharacterized protein</fullName>
    </submittedName>
</protein>
<accession>A0A0T6B3T2</accession>
<sequence>TRSCLVSCAAALAAYKLQKPVKLWLPFPTNMKIIGKRCPLTADYEMGVDENGILQYLTITLYSDYGTMGGNEDMLNEILELVQSGYVKDTFKVTPFSVKTDMHTNTWCRAPGTTEGLGLIESIFEHASYVTNIDPVKLRTSNMDATQHPKLIKFCDDMMKWADINGRKMEIETFNKENRWRKKGISVVPMAYPFSPFGNYYVLVSIYQIDGTVAISHGGVEMGQGINTKVAQVCAHVFGIPLDKVSVKPANNLISPNSTPTGGSVTSESVCFALLKAAEILNKRMMPVKAKLVDPTWLQVVQECHRQGISLNTSYKFDPREASQYTIYAVAATEVELDVLSGLYQITRVDMMEDTGESMSPLIDIGQVEGAFVMGQGLWTTEEIVIDDEGQILTNRTWTYKPPGIKDIPIDFRVQFPKNNPNPLGVLNSKATAEPPLCVTCCVPFAIRNAVA</sequence>
<dbReference type="InterPro" id="IPR016208">
    <property type="entry name" value="Ald_Oxase/xanthine_DH-like"/>
</dbReference>
<dbReference type="InterPro" id="IPR008274">
    <property type="entry name" value="AldOxase/xan_DH_MoCoBD1"/>
</dbReference>
<keyword evidence="1" id="KW-0500">Molybdenum</keyword>
<dbReference type="Proteomes" id="UP000051574">
    <property type="component" value="Unassembled WGS sequence"/>
</dbReference>
<dbReference type="OrthoDB" id="8300278at2759"/>
<dbReference type="AlphaFoldDB" id="A0A0T6B3T2"/>
<evidence type="ECO:0000313" key="4">
    <source>
        <dbReference type="EMBL" id="KRT82080.1"/>
    </source>
</evidence>
<dbReference type="EMBL" id="LJIG01009938">
    <property type="protein sequence ID" value="KRT82080.1"/>
    <property type="molecule type" value="Genomic_DNA"/>
</dbReference>
<evidence type="ECO:0000256" key="1">
    <source>
        <dbReference type="ARBA" id="ARBA00022505"/>
    </source>
</evidence>
<dbReference type="Gene3D" id="3.30.365.10">
    <property type="entry name" value="Aldehyde oxidase/xanthine dehydrogenase, molybdopterin binding domain"/>
    <property type="match status" value="4"/>
</dbReference>
<dbReference type="GO" id="GO:0016491">
    <property type="term" value="F:oxidoreductase activity"/>
    <property type="evidence" value="ECO:0007669"/>
    <property type="project" value="InterPro"/>
</dbReference>
<dbReference type="PANTHER" id="PTHR11908">
    <property type="entry name" value="XANTHINE DEHYDROGENASE"/>
    <property type="match status" value="1"/>
</dbReference>
<dbReference type="Pfam" id="PF20256">
    <property type="entry name" value="MoCoBD_2"/>
    <property type="match status" value="1"/>
</dbReference>
<evidence type="ECO:0000259" key="3">
    <source>
        <dbReference type="Pfam" id="PF20256"/>
    </source>
</evidence>
<dbReference type="InterPro" id="IPR037165">
    <property type="entry name" value="AldOxase/xan_DH_Mopterin-bd_sf"/>
</dbReference>
<evidence type="ECO:0000259" key="2">
    <source>
        <dbReference type="Pfam" id="PF02738"/>
    </source>
</evidence>
<name>A0A0T6B3T2_9SCAR</name>
<dbReference type="SUPFAM" id="SSF56003">
    <property type="entry name" value="Molybdenum cofactor-binding domain"/>
    <property type="match status" value="1"/>
</dbReference>
<evidence type="ECO:0000313" key="5">
    <source>
        <dbReference type="Proteomes" id="UP000051574"/>
    </source>
</evidence>
<gene>
    <name evidence="4" type="ORF">AMK59_3165</name>
</gene>